<reference evidence="7 8" key="1">
    <citation type="submission" date="2020-02" db="EMBL/GenBank/DDBJ databases">
        <title>Genome sequence of the type strain CGMCC 1.15528 of Mesorhizobium zhangyense.</title>
        <authorList>
            <person name="Gao J."/>
            <person name="Sun J."/>
        </authorList>
    </citation>
    <scope>NUCLEOTIDE SEQUENCE [LARGE SCALE GENOMIC DNA]</scope>
    <source>
        <strain evidence="7 8">CGMCC 1.15528</strain>
    </source>
</reference>
<evidence type="ECO:0000256" key="1">
    <source>
        <dbReference type="ARBA" id="ARBA00000632"/>
    </source>
</evidence>
<dbReference type="Proteomes" id="UP000481252">
    <property type="component" value="Unassembled WGS sequence"/>
</dbReference>
<dbReference type="InterPro" id="IPR023346">
    <property type="entry name" value="Lysozyme-like_dom_sf"/>
</dbReference>
<dbReference type="GO" id="GO:0016998">
    <property type="term" value="P:cell wall macromolecule catabolic process"/>
    <property type="evidence" value="ECO:0007669"/>
    <property type="project" value="InterPro"/>
</dbReference>
<dbReference type="PANTHER" id="PTHR38107">
    <property type="match status" value="1"/>
</dbReference>
<evidence type="ECO:0000313" key="8">
    <source>
        <dbReference type="Proteomes" id="UP000481252"/>
    </source>
</evidence>
<keyword evidence="3 6" id="KW-0081">Bacteriolytic enzyme</keyword>
<keyword evidence="5 6" id="KW-0326">Glycosidase</keyword>
<dbReference type="InterPro" id="IPR051018">
    <property type="entry name" value="Bacteriophage_GH24"/>
</dbReference>
<dbReference type="Pfam" id="PF00959">
    <property type="entry name" value="Phage_lysozyme"/>
    <property type="match status" value="1"/>
</dbReference>
<accession>A0A7C9RBH9</accession>
<keyword evidence="8" id="KW-1185">Reference proteome</keyword>
<dbReference type="EC" id="3.2.1.17" evidence="6"/>
<comment type="caution">
    <text evidence="7">The sequence shown here is derived from an EMBL/GenBank/DDBJ whole genome shotgun (WGS) entry which is preliminary data.</text>
</comment>
<dbReference type="CDD" id="cd16900">
    <property type="entry name" value="endolysin_R21-like"/>
    <property type="match status" value="1"/>
</dbReference>
<dbReference type="InterPro" id="IPR034690">
    <property type="entry name" value="Endolysin_T4_type"/>
</dbReference>
<name>A0A7C9RBH9_9HYPH</name>
<dbReference type="GO" id="GO:0003796">
    <property type="term" value="F:lysozyme activity"/>
    <property type="evidence" value="ECO:0007669"/>
    <property type="project" value="UniProtKB-EC"/>
</dbReference>
<dbReference type="AlphaFoldDB" id="A0A7C9RBH9"/>
<evidence type="ECO:0000256" key="4">
    <source>
        <dbReference type="ARBA" id="ARBA00022801"/>
    </source>
</evidence>
<dbReference type="GO" id="GO:0031640">
    <property type="term" value="P:killing of cells of another organism"/>
    <property type="evidence" value="ECO:0007669"/>
    <property type="project" value="UniProtKB-KW"/>
</dbReference>
<evidence type="ECO:0000256" key="3">
    <source>
        <dbReference type="ARBA" id="ARBA00022638"/>
    </source>
</evidence>
<evidence type="ECO:0000256" key="2">
    <source>
        <dbReference type="ARBA" id="ARBA00022529"/>
    </source>
</evidence>
<dbReference type="HAMAP" id="MF_04110">
    <property type="entry name" value="ENDOLYSIN_T4"/>
    <property type="match status" value="1"/>
</dbReference>
<dbReference type="SUPFAM" id="SSF53955">
    <property type="entry name" value="Lysozyme-like"/>
    <property type="match status" value="1"/>
</dbReference>
<gene>
    <name evidence="7" type="ORF">G6N74_28495</name>
</gene>
<proteinExistence type="inferred from homology"/>
<organism evidence="7 8">
    <name type="scientific">Mesorhizobium zhangyense</name>
    <dbReference type="NCBI Taxonomy" id="1776730"/>
    <lineage>
        <taxon>Bacteria</taxon>
        <taxon>Pseudomonadati</taxon>
        <taxon>Pseudomonadota</taxon>
        <taxon>Alphaproteobacteria</taxon>
        <taxon>Hyphomicrobiales</taxon>
        <taxon>Phyllobacteriaceae</taxon>
        <taxon>Mesorhizobium</taxon>
    </lineage>
</organism>
<dbReference type="PANTHER" id="PTHR38107:SF3">
    <property type="entry name" value="LYSOZYME RRRD-RELATED"/>
    <property type="match status" value="1"/>
</dbReference>
<comment type="similarity">
    <text evidence="6">Belongs to the glycosyl hydrolase 24 family.</text>
</comment>
<evidence type="ECO:0000256" key="6">
    <source>
        <dbReference type="RuleBase" id="RU003788"/>
    </source>
</evidence>
<evidence type="ECO:0000256" key="5">
    <source>
        <dbReference type="ARBA" id="ARBA00023295"/>
    </source>
</evidence>
<evidence type="ECO:0000313" key="7">
    <source>
        <dbReference type="EMBL" id="NGN45000.1"/>
    </source>
</evidence>
<keyword evidence="2 6" id="KW-0929">Antimicrobial</keyword>
<protein>
    <recommendedName>
        <fullName evidence="6">Lysozyme</fullName>
        <ecNumber evidence="6">3.2.1.17</ecNumber>
    </recommendedName>
</protein>
<dbReference type="EMBL" id="JAAKZG010000023">
    <property type="protein sequence ID" value="NGN45000.1"/>
    <property type="molecule type" value="Genomic_DNA"/>
</dbReference>
<dbReference type="InterPro" id="IPR002196">
    <property type="entry name" value="Glyco_hydro_24"/>
</dbReference>
<dbReference type="GO" id="GO:0042742">
    <property type="term" value="P:defense response to bacterium"/>
    <property type="evidence" value="ECO:0007669"/>
    <property type="project" value="UniProtKB-KW"/>
</dbReference>
<dbReference type="InterPro" id="IPR023347">
    <property type="entry name" value="Lysozyme_dom_sf"/>
</dbReference>
<comment type="catalytic activity">
    <reaction evidence="1 6">
        <text>Hydrolysis of (1-&gt;4)-beta-linkages between N-acetylmuramic acid and N-acetyl-D-glucosamine residues in a peptidoglycan and between N-acetyl-D-glucosamine residues in chitodextrins.</text>
        <dbReference type="EC" id="3.2.1.17"/>
    </reaction>
</comment>
<sequence>MAAAVALVGGFEGLRTRAYIPIPGDVPTVCFGETRGVKLGDRYTVDQCKAMLGDALVEFETGMRRCLVAPESIPDKPYVAMLSLSYNIGTRAFCGSTVARKANAGDIRGACNAFTAWNKAGGRVIKGLVTRRAEERKLCLEGVR</sequence>
<dbReference type="GO" id="GO:0009253">
    <property type="term" value="P:peptidoglycan catabolic process"/>
    <property type="evidence" value="ECO:0007669"/>
    <property type="project" value="InterPro"/>
</dbReference>
<dbReference type="Gene3D" id="1.10.530.40">
    <property type="match status" value="1"/>
</dbReference>
<keyword evidence="4 6" id="KW-0378">Hydrolase</keyword>